<evidence type="ECO:0000313" key="3">
    <source>
        <dbReference type="WBParaSite" id="SPAL_0001193200.1"/>
    </source>
</evidence>
<organism evidence="2 3">
    <name type="scientific">Strongyloides papillosus</name>
    <name type="common">Intestinal threadworm</name>
    <dbReference type="NCBI Taxonomy" id="174720"/>
    <lineage>
        <taxon>Eukaryota</taxon>
        <taxon>Metazoa</taxon>
        <taxon>Ecdysozoa</taxon>
        <taxon>Nematoda</taxon>
        <taxon>Chromadorea</taxon>
        <taxon>Rhabditida</taxon>
        <taxon>Tylenchina</taxon>
        <taxon>Panagrolaimomorpha</taxon>
        <taxon>Strongyloidoidea</taxon>
        <taxon>Strongyloididae</taxon>
        <taxon>Strongyloides</taxon>
    </lineage>
</organism>
<protein>
    <submittedName>
        <fullName evidence="3">Uncharacterized protein</fullName>
    </submittedName>
</protein>
<proteinExistence type="predicted"/>
<dbReference type="WBParaSite" id="SPAL_0001193200.1">
    <property type="protein sequence ID" value="SPAL_0001193200.1"/>
    <property type="gene ID" value="SPAL_0001193200"/>
</dbReference>
<feature type="chain" id="PRO_5005895432" evidence="1">
    <location>
        <begin position="26"/>
        <end position="101"/>
    </location>
</feature>
<evidence type="ECO:0000313" key="2">
    <source>
        <dbReference type="Proteomes" id="UP000046392"/>
    </source>
</evidence>
<reference evidence="3" key="1">
    <citation type="submission" date="2017-02" db="UniProtKB">
        <authorList>
            <consortium name="WormBaseParasite"/>
        </authorList>
    </citation>
    <scope>IDENTIFICATION</scope>
</reference>
<sequence>MIFRKTFSILLFFVLLSISWKSCEFQPMYGDPYGRYGGYGGYGPRHHHHHHHHHHHGPPPPPLGLGILPPRPVIRRPVPIVVPTPVIVPKPVPIITPTIVG</sequence>
<name>A0A0N5C1R0_STREA</name>
<evidence type="ECO:0000256" key="1">
    <source>
        <dbReference type="SAM" id="SignalP"/>
    </source>
</evidence>
<dbReference type="AlphaFoldDB" id="A0A0N5C1R0"/>
<keyword evidence="2" id="KW-1185">Reference proteome</keyword>
<keyword evidence="1" id="KW-0732">Signal</keyword>
<feature type="signal peptide" evidence="1">
    <location>
        <begin position="1"/>
        <end position="25"/>
    </location>
</feature>
<dbReference type="Proteomes" id="UP000046392">
    <property type="component" value="Unplaced"/>
</dbReference>
<accession>A0A0N5C1R0</accession>